<evidence type="ECO:0000313" key="8">
    <source>
        <dbReference type="Proteomes" id="UP000009138"/>
    </source>
</evidence>
<dbReference type="InterPro" id="IPR015399">
    <property type="entry name" value="DUF1977_DnaJ-like"/>
</dbReference>
<dbReference type="Gene3D" id="1.10.287.110">
    <property type="entry name" value="DnaJ domain"/>
    <property type="match status" value="1"/>
</dbReference>
<comment type="subcellular location">
    <subcellularLocation>
        <location evidence="1">Membrane</location>
        <topology evidence="1">Single-pass membrane protein</topology>
    </subcellularLocation>
</comment>
<evidence type="ECO:0000256" key="3">
    <source>
        <dbReference type="ARBA" id="ARBA00022989"/>
    </source>
</evidence>
<dbReference type="AlphaFoldDB" id="I1C180"/>
<dbReference type="RefSeq" id="XP_067517606.1">
    <property type="nucleotide sequence ID" value="XM_067661505.1"/>
</dbReference>
<keyword evidence="2 5" id="KW-0812">Transmembrane</keyword>
<keyword evidence="8" id="KW-1185">Reference proteome</keyword>
<dbReference type="GeneID" id="93613886"/>
<keyword evidence="4 5" id="KW-0472">Membrane</keyword>
<dbReference type="Proteomes" id="UP000009138">
    <property type="component" value="Unassembled WGS sequence"/>
</dbReference>
<dbReference type="GO" id="GO:0016020">
    <property type="term" value="C:membrane"/>
    <property type="evidence" value="ECO:0007669"/>
    <property type="project" value="UniProtKB-SubCell"/>
</dbReference>
<dbReference type="InterPro" id="IPR001623">
    <property type="entry name" value="DnaJ_domain"/>
</dbReference>
<dbReference type="OMA" id="TGQARHY"/>
<evidence type="ECO:0000256" key="1">
    <source>
        <dbReference type="ARBA" id="ARBA00004167"/>
    </source>
</evidence>
<dbReference type="InterPro" id="IPR051100">
    <property type="entry name" value="DnaJ_subfamily_B/C"/>
</dbReference>
<name>I1C180_RHIO9</name>
<dbReference type="OrthoDB" id="1507364at2759"/>
<protein>
    <recommendedName>
        <fullName evidence="6">J domain-containing protein</fullName>
    </recommendedName>
</protein>
<sequence>MESNKDEALRCLSIAKTSFSLGDYSKALRLAKKSKRLYPTTQADEFLLIIKKRAESDPNKSPQQDVNERKYSAEQLNSVKAVLACGSDYYKVLAVERTATDIDIKKAYRKLDLISIHDESGGLRNNSRSTSSSTSYYQPRYAYNRRSREEASREELFNMFFGRGGGGGMRNSSFSSGSQHRYASTEYQRYYQQQQYQHQQQRRYQSEQMDGLSRYFPFILIVIVLLFSAMISTLSEPLYTFEPAMYNTQKRATVPNHVKYYVNPNTFVTKLGIGQYKLRQIERQIEIDWASELRKKCQRERKLKNSRRSKSCEEYEHLARKL</sequence>
<proteinExistence type="predicted"/>
<evidence type="ECO:0000256" key="5">
    <source>
        <dbReference type="SAM" id="Phobius"/>
    </source>
</evidence>
<reference evidence="7 8" key="1">
    <citation type="journal article" date="2009" name="PLoS Genet.">
        <title>Genomic analysis of the basal lineage fungus Rhizopus oryzae reveals a whole-genome duplication.</title>
        <authorList>
            <person name="Ma L.-J."/>
            <person name="Ibrahim A.S."/>
            <person name="Skory C."/>
            <person name="Grabherr M.G."/>
            <person name="Burger G."/>
            <person name="Butler M."/>
            <person name="Elias M."/>
            <person name="Idnurm A."/>
            <person name="Lang B.F."/>
            <person name="Sone T."/>
            <person name="Abe A."/>
            <person name="Calvo S.E."/>
            <person name="Corrochano L.M."/>
            <person name="Engels R."/>
            <person name="Fu J."/>
            <person name="Hansberg W."/>
            <person name="Kim J.-M."/>
            <person name="Kodira C.D."/>
            <person name="Koehrsen M.J."/>
            <person name="Liu B."/>
            <person name="Miranda-Saavedra D."/>
            <person name="O'Leary S."/>
            <person name="Ortiz-Castellanos L."/>
            <person name="Poulter R."/>
            <person name="Rodriguez-Romero J."/>
            <person name="Ruiz-Herrera J."/>
            <person name="Shen Y.-Q."/>
            <person name="Zeng Q."/>
            <person name="Galagan J."/>
            <person name="Birren B.W."/>
            <person name="Cuomo C.A."/>
            <person name="Wickes B.L."/>
        </authorList>
    </citation>
    <scope>NUCLEOTIDE SEQUENCE [LARGE SCALE GENOMIC DNA]</scope>
    <source>
        <strain evidence="8">RA 99-880 / ATCC MYA-4621 / FGSC 9543 / NRRL 43880</strain>
    </source>
</reference>
<feature type="domain" description="J" evidence="6">
    <location>
        <begin position="88"/>
        <end position="161"/>
    </location>
</feature>
<dbReference type="Pfam" id="PF09320">
    <property type="entry name" value="DUF1977"/>
    <property type="match status" value="1"/>
</dbReference>
<organism evidence="7 8">
    <name type="scientific">Rhizopus delemar (strain RA 99-880 / ATCC MYA-4621 / FGSC 9543 / NRRL 43880)</name>
    <name type="common">Mucormycosis agent</name>
    <name type="synonym">Rhizopus arrhizus var. delemar</name>
    <dbReference type="NCBI Taxonomy" id="246409"/>
    <lineage>
        <taxon>Eukaryota</taxon>
        <taxon>Fungi</taxon>
        <taxon>Fungi incertae sedis</taxon>
        <taxon>Mucoromycota</taxon>
        <taxon>Mucoromycotina</taxon>
        <taxon>Mucoromycetes</taxon>
        <taxon>Mucorales</taxon>
        <taxon>Mucorineae</taxon>
        <taxon>Rhizopodaceae</taxon>
        <taxon>Rhizopus</taxon>
    </lineage>
</organism>
<dbReference type="PANTHER" id="PTHR43908:SF3">
    <property type="entry name" value="AT29763P-RELATED"/>
    <property type="match status" value="1"/>
</dbReference>
<feature type="transmembrane region" description="Helical" evidence="5">
    <location>
        <begin position="212"/>
        <end position="231"/>
    </location>
</feature>
<dbReference type="VEuPathDB" id="FungiDB:RO3G_06915"/>
<dbReference type="eggNOG" id="KOG0714">
    <property type="taxonomic scope" value="Eukaryota"/>
</dbReference>
<dbReference type="STRING" id="246409.I1C180"/>
<evidence type="ECO:0000313" key="7">
    <source>
        <dbReference type="EMBL" id="EIE82210.1"/>
    </source>
</evidence>
<dbReference type="InParanoid" id="I1C180"/>
<keyword evidence="3 5" id="KW-1133">Transmembrane helix</keyword>
<dbReference type="SUPFAM" id="SSF46565">
    <property type="entry name" value="Chaperone J-domain"/>
    <property type="match status" value="1"/>
</dbReference>
<dbReference type="PROSITE" id="PS50076">
    <property type="entry name" value="DNAJ_2"/>
    <property type="match status" value="1"/>
</dbReference>
<dbReference type="CDD" id="cd06257">
    <property type="entry name" value="DnaJ"/>
    <property type="match status" value="1"/>
</dbReference>
<evidence type="ECO:0000259" key="6">
    <source>
        <dbReference type="PROSITE" id="PS50076"/>
    </source>
</evidence>
<evidence type="ECO:0000256" key="2">
    <source>
        <dbReference type="ARBA" id="ARBA00022692"/>
    </source>
</evidence>
<accession>I1C180</accession>
<dbReference type="InterPro" id="IPR036869">
    <property type="entry name" value="J_dom_sf"/>
</dbReference>
<dbReference type="PANTHER" id="PTHR43908">
    <property type="entry name" value="AT29763P-RELATED"/>
    <property type="match status" value="1"/>
</dbReference>
<dbReference type="EMBL" id="CH476736">
    <property type="protein sequence ID" value="EIE82210.1"/>
    <property type="molecule type" value="Genomic_DNA"/>
</dbReference>
<gene>
    <name evidence="7" type="ORF">RO3G_06915</name>
</gene>
<evidence type="ECO:0000256" key="4">
    <source>
        <dbReference type="ARBA" id="ARBA00023136"/>
    </source>
</evidence>